<dbReference type="AlphaFoldDB" id="A0A8J6TGN3"/>
<name>A0A8J6TGN3_9CHLR</name>
<sequence>KKLSKDIPTLETERAKVEYIDINKDRKSFIENNQVVLMLHREDPFDLNFVHGAFLFVSTSLLFKVKRYISQSQRDALDLYVTTKLIEKEKPQRVDYFLEEYLHPNLKVQKSNRNKYFKKISIIDKGGYFYPILLEELNSLGGKVFGNRKDDQCISEVSELIDFLENVSQRTVGDEEFDFDFQGKYCKSSMTPLQKDTTKW</sequence>
<comment type="caution">
    <text evidence="1">The sequence shown here is derived from an EMBL/GenBank/DDBJ whole genome shotgun (WGS) entry which is preliminary data.</text>
</comment>
<feature type="non-terminal residue" evidence="1">
    <location>
        <position position="1"/>
    </location>
</feature>
<protein>
    <submittedName>
        <fullName evidence="1">Uncharacterized protein</fullName>
    </submittedName>
</protein>
<proteinExistence type="predicted"/>
<evidence type="ECO:0000313" key="1">
    <source>
        <dbReference type="EMBL" id="MBC8333630.1"/>
    </source>
</evidence>
<organism evidence="1 2">
    <name type="scientific">Candidatus Desulfolinea nitratireducens</name>
    <dbReference type="NCBI Taxonomy" id="2841698"/>
    <lineage>
        <taxon>Bacteria</taxon>
        <taxon>Bacillati</taxon>
        <taxon>Chloroflexota</taxon>
        <taxon>Anaerolineae</taxon>
        <taxon>Anaerolineales</taxon>
        <taxon>Anaerolineales incertae sedis</taxon>
        <taxon>Candidatus Desulfolinea</taxon>
    </lineage>
</organism>
<dbReference type="Proteomes" id="UP000614469">
    <property type="component" value="Unassembled WGS sequence"/>
</dbReference>
<gene>
    <name evidence="1" type="ORF">H8E29_00030</name>
</gene>
<dbReference type="EMBL" id="JACNJN010000003">
    <property type="protein sequence ID" value="MBC8333630.1"/>
    <property type="molecule type" value="Genomic_DNA"/>
</dbReference>
<accession>A0A8J6TGN3</accession>
<reference evidence="1 2" key="1">
    <citation type="submission" date="2020-08" db="EMBL/GenBank/DDBJ databases">
        <title>Bridging the membrane lipid divide: bacteria of the FCB group superphylum have the potential to synthesize archaeal ether lipids.</title>
        <authorList>
            <person name="Villanueva L."/>
            <person name="Von Meijenfeldt F.A.B."/>
            <person name="Westbye A.B."/>
            <person name="Yadav S."/>
            <person name="Hopmans E.C."/>
            <person name="Dutilh B.E."/>
            <person name="Sinninghe Damste J.S."/>
        </authorList>
    </citation>
    <scope>NUCLEOTIDE SEQUENCE [LARGE SCALE GENOMIC DNA]</scope>
    <source>
        <strain evidence="1">NIOZ-UU36</strain>
    </source>
</reference>
<evidence type="ECO:0000313" key="2">
    <source>
        <dbReference type="Proteomes" id="UP000614469"/>
    </source>
</evidence>